<dbReference type="OrthoDB" id="434026at2759"/>
<evidence type="ECO:0000313" key="3">
    <source>
        <dbReference type="Proteomes" id="UP000649617"/>
    </source>
</evidence>
<organism evidence="2 3">
    <name type="scientific">Symbiodinium pilosum</name>
    <name type="common">Dinoflagellate</name>
    <dbReference type="NCBI Taxonomy" id="2952"/>
    <lineage>
        <taxon>Eukaryota</taxon>
        <taxon>Sar</taxon>
        <taxon>Alveolata</taxon>
        <taxon>Dinophyceae</taxon>
        <taxon>Suessiales</taxon>
        <taxon>Symbiodiniaceae</taxon>
        <taxon>Symbiodinium</taxon>
    </lineage>
</organism>
<sequence>MITFEGRVGVFFLTGCHTTEDTSQGNGTLPEPSFNCQEDIDTWQRDFSEEKKAYCCSHHQVACSSKMQGSEVDTAEAPASHNVTFSESDCREDPVEHWSEAKKDWCCKNTQLGCAKSGEVLEAQDAKTTSEPFDCQVDPFEHWSEAKKQWCCSNKSLGCAKEDAPAKDAKKQWCCSNKSLGCAKEDAPAKDAKKQWCCSNKSLGCAKEDAPAKDALDASEPFDCQVDPVEHWSEAKKQWCCSNKSLGCAAAQEPTEDEPTDEPTEDEPTDEPAEDEPTEEPTEEEAAQEEQVAEPFNCLTRETWSDVKRRWCCSKKQLGCKTEGAPLEHSEQEPESFDCEDGSVEEWPEIKSLWCCSNKRVGCQKDLFNCHVDPVEDWSDMKKEWCCEEKRIGCPSFDASALQYDCKTDLAEWKQKWTEMHALFCCVFKGVACADEQDETPLQKMKEAQQQEELAEDLPGGLKHRGFSP</sequence>
<evidence type="ECO:0000256" key="1">
    <source>
        <dbReference type="SAM" id="MobiDB-lite"/>
    </source>
</evidence>
<feature type="region of interest" description="Disordered" evidence="1">
    <location>
        <begin position="251"/>
        <end position="293"/>
    </location>
</feature>
<feature type="region of interest" description="Disordered" evidence="1">
    <location>
        <begin position="443"/>
        <end position="469"/>
    </location>
</feature>
<accession>A0A812YJ53</accession>
<feature type="compositionally biased region" description="Acidic residues" evidence="1">
    <location>
        <begin position="254"/>
        <end position="292"/>
    </location>
</feature>
<comment type="caution">
    <text evidence="2">The sequence shown here is derived from an EMBL/GenBank/DDBJ whole genome shotgun (WGS) entry which is preliminary data.</text>
</comment>
<dbReference type="EMBL" id="CAJNIZ010048193">
    <property type="protein sequence ID" value="CAE7784372.1"/>
    <property type="molecule type" value="Genomic_DNA"/>
</dbReference>
<gene>
    <name evidence="2" type="ORF">SPIL2461_LOCUS23367</name>
</gene>
<evidence type="ECO:0000313" key="2">
    <source>
        <dbReference type="EMBL" id="CAE7784372.1"/>
    </source>
</evidence>
<dbReference type="Proteomes" id="UP000649617">
    <property type="component" value="Unassembled WGS sequence"/>
</dbReference>
<proteinExistence type="predicted"/>
<keyword evidence="3" id="KW-1185">Reference proteome</keyword>
<name>A0A812YJ53_SYMPI</name>
<protein>
    <submittedName>
        <fullName evidence="2">Uncharacterized protein</fullName>
    </submittedName>
</protein>
<reference evidence="2" key="1">
    <citation type="submission" date="2021-02" db="EMBL/GenBank/DDBJ databases">
        <authorList>
            <person name="Dougan E. K."/>
            <person name="Rhodes N."/>
            <person name="Thang M."/>
            <person name="Chan C."/>
        </authorList>
    </citation>
    <scope>NUCLEOTIDE SEQUENCE</scope>
</reference>
<dbReference type="AlphaFoldDB" id="A0A812YJ53"/>